<dbReference type="Proteomes" id="UP000324222">
    <property type="component" value="Unassembled WGS sequence"/>
</dbReference>
<accession>A0A5B7ECN5</accession>
<feature type="compositionally biased region" description="Low complexity" evidence="1">
    <location>
        <begin position="8"/>
        <end position="18"/>
    </location>
</feature>
<feature type="compositionally biased region" description="Basic and acidic residues" evidence="1">
    <location>
        <begin position="28"/>
        <end position="39"/>
    </location>
</feature>
<comment type="caution">
    <text evidence="2">The sequence shown here is derived from an EMBL/GenBank/DDBJ whole genome shotgun (WGS) entry which is preliminary data.</text>
</comment>
<dbReference type="EMBL" id="VSRR010002376">
    <property type="protein sequence ID" value="MPC31145.1"/>
    <property type="molecule type" value="Genomic_DNA"/>
</dbReference>
<feature type="region of interest" description="Disordered" evidence="1">
    <location>
        <begin position="1"/>
        <end position="66"/>
    </location>
</feature>
<protein>
    <submittedName>
        <fullName evidence="2">Uncharacterized protein</fullName>
    </submittedName>
</protein>
<organism evidence="2 3">
    <name type="scientific">Portunus trituberculatus</name>
    <name type="common">Swimming crab</name>
    <name type="synonym">Neptunus trituberculatus</name>
    <dbReference type="NCBI Taxonomy" id="210409"/>
    <lineage>
        <taxon>Eukaryota</taxon>
        <taxon>Metazoa</taxon>
        <taxon>Ecdysozoa</taxon>
        <taxon>Arthropoda</taxon>
        <taxon>Crustacea</taxon>
        <taxon>Multicrustacea</taxon>
        <taxon>Malacostraca</taxon>
        <taxon>Eumalacostraca</taxon>
        <taxon>Eucarida</taxon>
        <taxon>Decapoda</taxon>
        <taxon>Pleocyemata</taxon>
        <taxon>Brachyura</taxon>
        <taxon>Eubrachyura</taxon>
        <taxon>Portunoidea</taxon>
        <taxon>Portunidae</taxon>
        <taxon>Portuninae</taxon>
        <taxon>Portunus</taxon>
    </lineage>
</organism>
<dbReference type="AlphaFoldDB" id="A0A5B7ECN5"/>
<evidence type="ECO:0000313" key="2">
    <source>
        <dbReference type="EMBL" id="MPC31145.1"/>
    </source>
</evidence>
<proteinExistence type="predicted"/>
<keyword evidence="3" id="KW-1185">Reference proteome</keyword>
<gene>
    <name evidence="2" type="ORF">E2C01_024424</name>
</gene>
<sequence length="140" mass="15797">MPPPALPPTQATAVASPRARPPNPLPRPRFEGEAQEGRRVARTLQARGRRRERQRGSEGKKKNDNARVLDIWVRSNGVEELLSGVMEGKGKKEVLRGEKSYKTTEIHYLKGGRQEMSFVIYPPHRGPRVPRLTSEAQIIQ</sequence>
<feature type="compositionally biased region" description="Basic and acidic residues" evidence="1">
    <location>
        <begin position="54"/>
        <end position="66"/>
    </location>
</feature>
<name>A0A5B7ECN5_PORTR</name>
<reference evidence="2 3" key="1">
    <citation type="submission" date="2019-05" db="EMBL/GenBank/DDBJ databases">
        <title>Another draft genome of Portunus trituberculatus and its Hox gene families provides insights of decapod evolution.</title>
        <authorList>
            <person name="Jeong J.-H."/>
            <person name="Song I."/>
            <person name="Kim S."/>
            <person name="Choi T."/>
            <person name="Kim D."/>
            <person name="Ryu S."/>
            <person name="Kim W."/>
        </authorList>
    </citation>
    <scope>NUCLEOTIDE SEQUENCE [LARGE SCALE GENOMIC DNA]</scope>
    <source>
        <tissue evidence="2">Muscle</tissue>
    </source>
</reference>
<evidence type="ECO:0000313" key="3">
    <source>
        <dbReference type="Proteomes" id="UP000324222"/>
    </source>
</evidence>
<evidence type="ECO:0000256" key="1">
    <source>
        <dbReference type="SAM" id="MobiDB-lite"/>
    </source>
</evidence>